<dbReference type="Proteomes" id="UP000001646">
    <property type="component" value="Unplaced"/>
</dbReference>
<protein>
    <recommendedName>
        <fullName evidence="9">U3 small nucleolar ribonucleoprotein protein IMP3</fullName>
    </recommendedName>
    <alternativeName>
        <fullName evidence="10">U3 small nucleolar ribonucleoprotein protein imp3</fullName>
    </alternativeName>
</protein>
<dbReference type="eggNOG" id="KOG4655">
    <property type="taxonomic scope" value="Eukaryota"/>
</dbReference>
<evidence type="ECO:0000256" key="6">
    <source>
        <dbReference type="ARBA" id="ARBA00023274"/>
    </source>
</evidence>
<dbReference type="AlphaFoldDB" id="H9GN18"/>
<dbReference type="GO" id="GO:0030515">
    <property type="term" value="F:snoRNA binding"/>
    <property type="evidence" value="ECO:0000318"/>
    <property type="project" value="GO_Central"/>
</dbReference>
<comment type="similarity">
    <text evidence="2">Belongs to the universal ribosomal protein uS4 family.</text>
</comment>
<dbReference type="Bgee" id="ENSACAG00000016259">
    <property type="expression patterns" value="Expressed in ovary and 12 other cell types or tissues"/>
</dbReference>
<dbReference type="InterPro" id="IPR036986">
    <property type="entry name" value="S4_RNA-bd_sf"/>
</dbReference>
<evidence type="ECO:0000256" key="11">
    <source>
        <dbReference type="PROSITE-ProRule" id="PRU00182"/>
    </source>
</evidence>
<dbReference type="InterPro" id="IPR001912">
    <property type="entry name" value="Ribosomal_uS4_N"/>
</dbReference>
<accession>H9GN18</accession>
<feature type="domain" description="Small ribosomal subunit protein uS4 N-terminal" evidence="12">
    <location>
        <begin position="121"/>
        <end position="228"/>
    </location>
</feature>
<dbReference type="GeneTree" id="ENSGT00550000075090"/>
<comment type="function">
    <text evidence="7">Component of the 60-80S U3 small nucleolar ribonucleoprotein (U3 snoRNP). Required for the early cleavages during pre-18S ribosomal RNA processing. Part of the small subunit (SSU) processome, first precursor of the small eukaryotic ribosomal subunit. During the assembly of the SSU processome in the nucleolus, many ribosome biogenesis factors, an RNA chaperone and ribosomal proteins associate with the nascent pre-rRNA and work in concert to generate RNA folding, modifications, rearrangements and cleavage as well as targeted degradation of pre-ribosomal RNA by the RNA exosome.</text>
</comment>
<evidence type="ECO:0000256" key="9">
    <source>
        <dbReference type="ARBA" id="ARBA00069727"/>
    </source>
</evidence>
<dbReference type="SMART" id="SM01390">
    <property type="entry name" value="Ribosomal_S4"/>
    <property type="match status" value="1"/>
</dbReference>
<gene>
    <name evidence="13" type="primary">imp3</name>
</gene>
<dbReference type="STRING" id="28377.ENSACAP00000015973"/>
<dbReference type="InParanoid" id="H9GN18"/>
<dbReference type="InterPro" id="IPR022801">
    <property type="entry name" value="Ribosomal_uS4"/>
</dbReference>
<dbReference type="Gene3D" id="3.10.290.10">
    <property type="entry name" value="RNA-binding S4 domain"/>
    <property type="match status" value="1"/>
</dbReference>
<dbReference type="GO" id="GO:0019843">
    <property type="term" value="F:rRNA binding"/>
    <property type="evidence" value="ECO:0007669"/>
    <property type="project" value="InterPro"/>
</dbReference>
<keyword evidence="3" id="KW-0690">Ribosome biogenesis</keyword>
<dbReference type="FunFam" id="3.10.290.10:FF:000006">
    <property type="entry name" value="U3 small nucleolar ribonucleoprotein IMP3"/>
    <property type="match status" value="1"/>
</dbReference>
<dbReference type="CTD" id="55272"/>
<dbReference type="OrthoDB" id="10248812at2759"/>
<comment type="subunit">
    <text evidence="8">Part of the small subunit (SSU) processome, composed of more than 70 proteins and the RNA chaperone small nucleolar RNA (snoRNA) U3. Component of a heterotrimeric complex containing IMP3, IMP4 and MPHOSPH10. Interacts with MPHOSPH10.</text>
</comment>
<dbReference type="CDD" id="cd00165">
    <property type="entry name" value="S4"/>
    <property type="match status" value="1"/>
</dbReference>
<dbReference type="Ensembl" id="ENSACAT00000016292.2">
    <property type="protein sequence ID" value="ENSACAP00000015973.2"/>
    <property type="gene ID" value="ENSACAG00000016259.2"/>
</dbReference>
<evidence type="ECO:0000256" key="4">
    <source>
        <dbReference type="ARBA" id="ARBA00022884"/>
    </source>
</evidence>
<dbReference type="SUPFAM" id="SSF55174">
    <property type="entry name" value="Alpha-L RNA-binding motif"/>
    <property type="match status" value="1"/>
</dbReference>
<dbReference type="FunCoup" id="H9GN18">
    <property type="interactions" value="93"/>
</dbReference>
<dbReference type="PROSITE" id="PS50889">
    <property type="entry name" value="S4"/>
    <property type="match status" value="1"/>
</dbReference>
<evidence type="ECO:0000256" key="7">
    <source>
        <dbReference type="ARBA" id="ARBA00045281"/>
    </source>
</evidence>
<evidence type="ECO:0000313" key="13">
    <source>
        <dbReference type="Ensembl" id="ENSACAP00000015973.2"/>
    </source>
</evidence>
<reference evidence="13" key="2">
    <citation type="submission" date="2025-08" db="UniProtKB">
        <authorList>
            <consortium name="Ensembl"/>
        </authorList>
    </citation>
    <scope>IDENTIFICATION</scope>
</reference>
<keyword evidence="14" id="KW-1185">Reference proteome</keyword>
<dbReference type="PANTHER" id="PTHR11831:SF1">
    <property type="entry name" value="U3 SMALL NUCLEOLAR RIBONUCLEOPROTEIN PROTEIN IMP3"/>
    <property type="match status" value="1"/>
</dbReference>
<evidence type="ECO:0000256" key="10">
    <source>
        <dbReference type="ARBA" id="ARBA00072223"/>
    </source>
</evidence>
<evidence type="ECO:0000313" key="14">
    <source>
        <dbReference type="Proteomes" id="UP000001646"/>
    </source>
</evidence>
<evidence type="ECO:0000256" key="3">
    <source>
        <dbReference type="ARBA" id="ARBA00022517"/>
    </source>
</evidence>
<dbReference type="GeneID" id="100562641"/>
<dbReference type="GO" id="GO:0034457">
    <property type="term" value="C:Mpp10 complex"/>
    <property type="evidence" value="ECO:0000318"/>
    <property type="project" value="GO_Central"/>
</dbReference>
<evidence type="ECO:0000256" key="1">
    <source>
        <dbReference type="ARBA" id="ARBA00004604"/>
    </source>
</evidence>
<keyword evidence="6" id="KW-0687">Ribonucleoprotein</keyword>
<comment type="subcellular location">
    <subcellularLocation>
        <location evidence="1">Nucleus</location>
        <location evidence="1">Nucleolus</location>
    </subcellularLocation>
</comment>
<dbReference type="GO" id="GO:0006364">
    <property type="term" value="P:rRNA processing"/>
    <property type="evidence" value="ECO:0000318"/>
    <property type="project" value="GO_Central"/>
</dbReference>
<dbReference type="InterPro" id="IPR002942">
    <property type="entry name" value="S4_RNA-bd"/>
</dbReference>
<dbReference type="HOGENOM" id="CLU_097281_0_0_1"/>
<dbReference type="PANTHER" id="PTHR11831">
    <property type="entry name" value="30S 40S RIBOSOMAL PROTEIN"/>
    <property type="match status" value="1"/>
</dbReference>
<dbReference type="KEGG" id="acs:100562641"/>
<evidence type="ECO:0000256" key="8">
    <source>
        <dbReference type="ARBA" id="ARBA00046634"/>
    </source>
</evidence>
<name>H9GN18_ANOCA</name>
<evidence type="ECO:0000256" key="5">
    <source>
        <dbReference type="ARBA" id="ARBA00023242"/>
    </source>
</evidence>
<evidence type="ECO:0000259" key="12">
    <source>
        <dbReference type="SMART" id="SM01390"/>
    </source>
</evidence>
<proteinExistence type="inferred from homology"/>
<organism evidence="13 14">
    <name type="scientific">Anolis carolinensis</name>
    <name type="common">Green anole</name>
    <name type="synonym">American chameleon</name>
    <dbReference type="NCBI Taxonomy" id="28377"/>
    <lineage>
        <taxon>Eukaryota</taxon>
        <taxon>Metazoa</taxon>
        <taxon>Chordata</taxon>
        <taxon>Craniata</taxon>
        <taxon>Vertebrata</taxon>
        <taxon>Euteleostomi</taxon>
        <taxon>Lepidosauria</taxon>
        <taxon>Squamata</taxon>
        <taxon>Bifurcata</taxon>
        <taxon>Unidentata</taxon>
        <taxon>Episquamata</taxon>
        <taxon>Toxicofera</taxon>
        <taxon>Iguania</taxon>
        <taxon>Dactyloidae</taxon>
        <taxon>Anolis</taxon>
    </lineage>
</organism>
<dbReference type="GO" id="GO:0042274">
    <property type="term" value="P:ribosomal small subunit biogenesis"/>
    <property type="evidence" value="ECO:0000318"/>
    <property type="project" value="GO_Central"/>
</dbReference>
<reference evidence="13" key="3">
    <citation type="submission" date="2025-09" db="UniProtKB">
        <authorList>
            <consortium name="Ensembl"/>
        </authorList>
    </citation>
    <scope>IDENTIFICATION</scope>
</reference>
<keyword evidence="4 11" id="KW-0694">RNA-binding</keyword>
<dbReference type="Pfam" id="PF00163">
    <property type="entry name" value="Ribosomal_S4"/>
    <property type="match status" value="1"/>
</dbReference>
<keyword evidence="5" id="KW-0539">Nucleus</keyword>
<evidence type="ECO:0000256" key="2">
    <source>
        <dbReference type="ARBA" id="ARBA00007465"/>
    </source>
</evidence>
<dbReference type="Pfam" id="PF01479">
    <property type="entry name" value="S4"/>
    <property type="match status" value="1"/>
</dbReference>
<reference evidence="13" key="1">
    <citation type="submission" date="2009-12" db="EMBL/GenBank/DDBJ databases">
        <title>The Genome Sequence of Anolis carolinensis (Green Anole Lizard).</title>
        <authorList>
            <consortium name="The Genome Sequencing Platform"/>
            <person name="Di Palma F."/>
            <person name="Alfoldi J."/>
            <person name="Heiman D."/>
            <person name="Young S."/>
            <person name="Grabherr M."/>
            <person name="Johnson J."/>
            <person name="Lander E.S."/>
            <person name="Lindblad-Toh K."/>
        </authorList>
    </citation>
    <scope>NUCLEOTIDE SEQUENCE [LARGE SCALE GENOMIC DNA]</scope>
    <source>
        <strain evidence="13">JBL SC #1</strain>
    </source>
</reference>
<sequence>MEVVNLHILQLEILGRYCIKACNVKTVSNCIHSAMQMHSRVGSFFPRSKSTRNLYVAYASFLFISLSSRKKGRSLERNRRTGRRKWQRRAFTWFLLLRETPVSNCTKADFSNAPEDKMVRKLKFHEQKLLKKLDFVNWEASTGNLHELHVLRRFRLQKREDYTRYNQLSRAIRELARRIRDLGDAPESAAFRAQSTAALLEKLYAMGLVSSKRSLEQCDKVSASSFCRRRLPCLLLKLRMAQNMKSAVTFVEQGHVRVGPEVMTDPAFLVTRAMEDFITWTDSSRIRQHVLNYNQERDDFDLAC</sequence>
<dbReference type="GO" id="GO:0032040">
    <property type="term" value="C:small-subunit processome"/>
    <property type="evidence" value="ECO:0000318"/>
    <property type="project" value="GO_Central"/>
</dbReference>